<dbReference type="Proteomes" id="UP000464620">
    <property type="component" value="Chromosome B09"/>
</dbReference>
<evidence type="ECO:0000256" key="1">
    <source>
        <dbReference type="SAM" id="Phobius"/>
    </source>
</evidence>
<proteinExistence type="predicted"/>
<keyword evidence="1" id="KW-0812">Transmembrane</keyword>
<accession>A0A6B9V7W3</accession>
<keyword evidence="1" id="KW-1133">Transmembrane helix</keyword>
<dbReference type="SUPFAM" id="SSF54001">
    <property type="entry name" value="Cysteine proteinases"/>
    <property type="match status" value="1"/>
</dbReference>
<organism evidence="2 3">
    <name type="scientific">Arachis hypogaea</name>
    <name type="common">Peanut</name>
    <dbReference type="NCBI Taxonomy" id="3818"/>
    <lineage>
        <taxon>Eukaryota</taxon>
        <taxon>Viridiplantae</taxon>
        <taxon>Streptophyta</taxon>
        <taxon>Embryophyta</taxon>
        <taxon>Tracheophyta</taxon>
        <taxon>Spermatophyta</taxon>
        <taxon>Magnoliopsida</taxon>
        <taxon>eudicotyledons</taxon>
        <taxon>Gunneridae</taxon>
        <taxon>Pentapetalae</taxon>
        <taxon>rosids</taxon>
        <taxon>fabids</taxon>
        <taxon>Fabales</taxon>
        <taxon>Fabaceae</taxon>
        <taxon>Papilionoideae</taxon>
        <taxon>50 kb inversion clade</taxon>
        <taxon>dalbergioids sensu lato</taxon>
        <taxon>Dalbergieae</taxon>
        <taxon>Pterocarpus clade</taxon>
        <taxon>Arachis</taxon>
    </lineage>
</organism>
<evidence type="ECO:0000313" key="2">
    <source>
        <dbReference type="EMBL" id="QHN77499.1"/>
    </source>
</evidence>
<dbReference type="AlphaFoldDB" id="A0A6B9V7W3"/>
<sequence>MKYIKDNFTGDLGSLHEIFVPIYLNGHWFLIVVYLLYENMRNDCGIWVAEWMILNHYWGVNKPWVVNDYLRMRLAVDLVYKWHNLK</sequence>
<gene>
    <name evidence="2" type="ORF">DS421_19g653220</name>
</gene>
<dbReference type="EMBL" id="CP031001">
    <property type="protein sequence ID" value="QHN77499.1"/>
    <property type="molecule type" value="Genomic_DNA"/>
</dbReference>
<evidence type="ECO:0008006" key="4">
    <source>
        <dbReference type="Google" id="ProtNLM"/>
    </source>
</evidence>
<keyword evidence="1" id="KW-0472">Membrane</keyword>
<feature type="transmembrane region" description="Helical" evidence="1">
    <location>
        <begin position="18"/>
        <end position="37"/>
    </location>
</feature>
<name>A0A6B9V7W3_ARAHY</name>
<reference evidence="2 3" key="1">
    <citation type="submission" date="2020-01" db="EMBL/GenBank/DDBJ databases">
        <title>Genome sequence of Arachis hypogaea, cultivar Shitouqi.</title>
        <authorList>
            <person name="Zhuang W."/>
            <person name="Chen H."/>
            <person name="Varshney R."/>
            <person name="Wang D."/>
            <person name="Ming R."/>
        </authorList>
    </citation>
    <scope>NUCLEOTIDE SEQUENCE [LARGE SCALE GENOMIC DNA]</scope>
    <source>
        <tissue evidence="2">Young leaf</tissue>
    </source>
</reference>
<protein>
    <recommendedName>
        <fullName evidence="4">Ubiquitin-like protease family profile domain-containing protein</fullName>
    </recommendedName>
</protein>
<evidence type="ECO:0000313" key="3">
    <source>
        <dbReference type="Proteomes" id="UP000464620"/>
    </source>
</evidence>
<dbReference type="InterPro" id="IPR038765">
    <property type="entry name" value="Papain-like_cys_pep_sf"/>
</dbReference>